<comment type="caution">
    <text evidence="1">The sequence shown here is derived from an EMBL/GenBank/DDBJ whole genome shotgun (WGS) entry which is preliminary data.</text>
</comment>
<accession>A0A934I485</accession>
<dbReference type="EMBL" id="JAEIOS010000013">
    <property type="protein sequence ID" value="MBI8989876.1"/>
    <property type="molecule type" value="Genomic_DNA"/>
</dbReference>
<keyword evidence="2" id="KW-1185">Reference proteome</keyword>
<dbReference type="RefSeq" id="WP_198738901.1">
    <property type="nucleotide sequence ID" value="NZ_JAEIOS010000013.1"/>
</dbReference>
<protein>
    <submittedName>
        <fullName evidence="1">Uncharacterized protein</fullName>
    </submittedName>
</protein>
<name>A0A934I485_9CORY</name>
<reference evidence="1" key="1">
    <citation type="submission" date="2020-12" db="EMBL/GenBank/DDBJ databases">
        <title>Genome public.</title>
        <authorList>
            <person name="Sun Q."/>
        </authorList>
    </citation>
    <scope>NUCLEOTIDE SEQUENCE</scope>
    <source>
        <strain evidence="1">CCM 8863</strain>
    </source>
</reference>
<gene>
    <name evidence="1" type="ORF">JDV75_08925</name>
</gene>
<evidence type="ECO:0000313" key="1">
    <source>
        <dbReference type="EMBL" id="MBI8989876.1"/>
    </source>
</evidence>
<dbReference type="Proteomes" id="UP000645966">
    <property type="component" value="Unassembled WGS sequence"/>
</dbReference>
<dbReference type="AlphaFoldDB" id="A0A934I485"/>
<organism evidence="1 2">
    <name type="scientific">Corynebacterium meridianum</name>
    <dbReference type="NCBI Taxonomy" id="2765363"/>
    <lineage>
        <taxon>Bacteria</taxon>
        <taxon>Bacillati</taxon>
        <taxon>Actinomycetota</taxon>
        <taxon>Actinomycetes</taxon>
        <taxon>Mycobacteriales</taxon>
        <taxon>Corynebacteriaceae</taxon>
        <taxon>Corynebacterium</taxon>
    </lineage>
</organism>
<sequence>MNTRRTMIFIPIPIPVVVEGLRDTGSAAIDAYVALIDWVRASTGSA</sequence>
<evidence type="ECO:0000313" key="2">
    <source>
        <dbReference type="Proteomes" id="UP000645966"/>
    </source>
</evidence>
<proteinExistence type="predicted"/>